<dbReference type="Proteomes" id="UP001596972">
    <property type="component" value="Unassembled WGS sequence"/>
</dbReference>
<dbReference type="RefSeq" id="WP_378301154.1">
    <property type="nucleotide sequence ID" value="NZ_JBHTJA010000044.1"/>
</dbReference>
<evidence type="ECO:0000313" key="3">
    <source>
        <dbReference type="Proteomes" id="UP001596972"/>
    </source>
</evidence>
<evidence type="ECO:0000313" key="2">
    <source>
        <dbReference type="EMBL" id="MFD0902905.1"/>
    </source>
</evidence>
<organism evidence="2 3">
    <name type="scientific">Actinomadura sediminis</name>
    <dbReference type="NCBI Taxonomy" id="1038904"/>
    <lineage>
        <taxon>Bacteria</taxon>
        <taxon>Bacillati</taxon>
        <taxon>Actinomycetota</taxon>
        <taxon>Actinomycetes</taxon>
        <taxon>Streptosporangiales</taxon>
        <taxon>Thermomonosporaceae</taxon>
        <taxon>Actinomadura</taxon>
    </lineage>
</organism>
<keyword evidence="3" id="KW-1185">Reference proteome</keyword>
<reference evidence="3" key="1">
    <citation type="journal article" date="2019" name="Int. J. Syst. Evol. Microbiol.">
        <title>The Global Catalogue of Microorganisms (GCM) 10K type strain sequencing project: providing services to taxonomists for standard genome sequencing and annotation.</title>
        <authorList>
            <consortium name="The Broad Institute Genomics Platform"/>
            <consortium name="The Broad Institute Genome Sequencing Center for Infectious Disease"/>
            <person name="Wu L."/>
            <person name="Ma J."/>
        </authorList>
    </citation>
    <scope>NUCLEOTIDE SEQUENCE [LARGE SCALE GENOMIC DNA]</scope>
    <source>
        <strain evidence="3">JCM 31202</strain>
    </source>
</reference>
<accession>A0ABW3EST9</accession>
<feature type="region of interest" description="Disordered" evidence="1">
    <location>
        <begin position="384"/>
        <end position="419"/>
    </location>
</feature>
<sequence>MTSAAHPSDAVWPRVAGLIDARDADGVAAAVLDLDEDGRRAVAAALPGHLRAAWARRDPWAGIGDAHWAYRAAGAGTLGGPAAVASWLNRREFRNRWPGEPDDDGRLLDIWAVRDDAWRADLAQRLALRLRGPRYVGLGLVLTLLRETGAEPPDHDPLVVGWVGSGPPRPKDPLLPVLLPRVFEAEGVGRALRDDRSWPRTLATMAARGDLDRGTLLDGCVRRFLRGGTELELRFFVRLHHLLTHDDPSARRGETAERARDYARLLPSAPGPVATLALELLREVPDLPAPLQAEAFDGLLFRPEAGLVRTGLAWLRETVRHRPGLADACAGAVAQAFGHESYAVREKAVRLALTLPDGTDGAPLADAAPLLPPDLGTRVTARFGGDPAVSEPVGADPAPEPLGPAAPRTGDTDPLPEPITTPAELAARISAHDGGWRRVEQVMDGFVRLAHADPDGLRAAMKPSLERLEHFYGARHWPWEHVTDWLFAAARLLTDPASDPTGWRDRMPGTFDGPLDMLNLYRAAEIVGAAEAGTMPPLLLATPTASTGHLDPAVLVRRLEICAGAGADPGPADLQQALLRLPPGPHPDAAGRAARIATPAARTAARWLAAPPVPRVLVRPGPLPPHRDGRTEISIVVDGLEGPPADADLDTAFPFTGAGPSEADDRVRPPRSRRPGPVEDGPTGLPLVDAVFAALPPDASDRGWFVHWWPSRLPSHPEVVAAHLAPGLHRHALMVGDASRPALLLARTPANGPFAADVAEFLAHRLAAEHGARSDDLILDVCARGEFPAAAVGRHVARLLLEGEVRPSLMTDGLERAAEAGAFADVWAVLAVALPMLCPGPGERPVHGLDRLFALGARTARWCGARGAIPEIEALAARKGAAAYVRAARGLAARLAS</sequence>
<name>A0ABW3EST9_9ACTN</name>
<dbReference type="EMBL" id="JBHTJA010000044">
    <property type="protein sequence ID" value="MFD0902905.1"/>
    <property type="molecule type" value="Genomic_DNA"/>
</dbReference>
<evidence type="ECO:0008006" key="4">
    <source>
        <dbReference type="Google" id="ProtNLM"/>
    </source>
</evidence>
<evidence type="ECO:0000256" key="1">
    <source>
        <dbReference type="SAM" id="MobiDB-lite"/>
    </source>
</evidence>
<comment type="caution">
    <text evidence="2">The sequence shown here is derived from an EMBL/GenBank/DDBJ whole genome shotgun (WGS) entry which is preliminary data.</text>
</comment>
<protein>
    <recommendedName>
        <fullName evidence="4">Secreted protein</fullName>
    </recommendedName>
</protein>
<gene>
    <name evidence="2" type="ORF">ACFQ11_21085</name>
</gene>
<proteinExistence type="predicted"/>
<feature type="region of interest" description="Disordered" evidence="1">
    <location>
        <begin position="652"/>
        <end position="684"/>
    </location>
</feature>